<dbReference type="EMBL" id="VYZN01000054">
    <property type="protein sequence ID" value="KAE9526662.1"/>
    <property type="molecule type" value="Genomic_DNA"/>
</dbReference>
<feature type="transmembrane region" description="Helical" evidence="1">
    <location>
        <begin position="92"/>
        <end position="114"/>
    </location>
</feature>
<evidence type="ECO:0000313" key="3">
    <source>
        <dbReference type="Proteomes" id="UP000475862"/>
    </source>
</evidence>
<sequence>MLMAHKQIVNGNNRTYAYRECQLPDYFHYFRVDERSVSIEQECPTKYHSLKLNLDQRNKNSNHICIFFYSYQLICNSSNKKHFIMQYVGSLLYYYFLFKIDCIVFFTFLIITLLKFRKNHVKNEKNTGGCIKSCAATGTGFFLATTCLPNHDGNLFLLFLTSLIRKIKDIAIVYHKTTFYLLDSERSDKCIDFTMIITSRNNALISNFGSGFRWQSEYPCCIIKVKSEYFSAIFKIVEKNKEKFSTKSIFLYGFNSKTNHFKYLKPSVYILVLSITLTHSVSLRNLNFGVFRALKHKPPFSSTTGNYILG</sequence>
<keyword evidence="1" id="KW-0812">Transmembrane</keyword>
<protein>
    <submittedName>
        <fullName evidence="2">Uncharacterized protein</fullName>
    </submittedName>
</protein>
<organism evidence="2 3">
    <name type="scientific">Aphis glycines</name>
    <name type="common">Soybean aphid</name>
    <dbReference type="NCBI Taxonomy" id="307491"/>
    <lineage>
        <taxon>Eukaryota</taxon>
        <taxon>Metazoa</taxon>
        <taxon>Ecdysozoa</taxon>
        <taxon>Arthropoda</taxon>
        <taxon>Hexapoda</taxon>
        <taxon>Insecta</taxon>
        <taxon>Pterygota</taxon>
        <taxon>Neoptera</taxon>
        <taxon>Paraneoptera</taxon>
        <taxon>Hemiptera</taxon>
        <taxon>Sternorrhyncha</taxon>
        <taxon>Aphidomorpha</taxon>
        <taxon>Aphidoidea</taxon>
        <taxon>Aphididae</taxon>
        <taxon>Aphidini</taxon>
        <taxon>Aphis</taxon>
        <taxon>Aphis</taxon>
    </lineage>
</organism>
<gene>
    <name evidence="2" type="ORF">AGLY_013310</name>
</gene>
<evidence type="ECO:0000256" key="1">
    <source>
        <dbReference type="SAM" id="Phobius"/>
    </source>
</evidence>
<accession>A0A6G0T790</accession>
<name>A0A6G0T790_APHGL</name>
<proteinExistence type="predicted"/>
<keyword evidence="1" id="KW-1133">Transmembrane helix</keyword>
<dbReference type="AlphaFoldDB" id="A0A6G0T790"/>
<keyword evidence="3" id="KW-1185">Reference proteome</keyword>
<keyword evidence="1" id="KW-0472">Membrane</keyword>
<comment type="caution">
    <text evidence="2">The sequence shown here is derived from an EMBL/GenBank/DDBJ whole genome shotgun (WGS) entry which is preliminary data.</text>
</comment>
<dbReference type="Proteomes" id="UP000475862">
    <property type="component" value="Unassembled WGS sequence"/>
</dbReference>
<evidence type="ECO:0000313" key="2">
    <source>
        <dbReference type="EMBL" id="KAE9526662.1"/>
    </source>
</evidence>
<reference evidence="2 3" key="1">
    <citation type="submission" date="2019-08" db="EMBL/GenBank/DDBJ databases">
        <title>The genome of the soybean aphid Biotype 1, its phylome, world population structure and adaptation to the North American continent.</title>
        <authorList>
            <person name="Giordano R."/>
            <person name="Donthu R.K."/>
            <person name="Hernandez A.G."/>
            <person name="Wright C.L."/>
            <person name="Zimin A.V."/>
        </authorList>
    </citation>
    <scope>NUCLEOTIDE SEQUENCE [LARGE SCALE GENOMIC DNA]</scope>
    <source>
        <tissue evidence="2">Whole aphids</tissue>
    </source>
</reference>